<keyword evidence="1" id="KW-0812">Transmembrane</keyword>
<gene>
    <name evidence="2" type="ORF">SAMN04488000_122133</name>
</gene>
<name>A0A1H9WI91_9PSEU</name>
<dbReference type="OrthoDB" id="3579673at2"/>
<keyword evidence="1" id="KW-1133">Transmembrane helix</keyword>
<sequence length="329" mass="35145">MIWAAFRLQRLQLLVLLGVLVVGSGAIVLLRSNMIDVLNSSQLARCVALSIEECAAPPGVQKAFRMDWSIAFESARALIIVLPALIGVFVAAPLYAQELEQGTHVLAFTQSVSRTRWMFSKLVVALVPALVVLVVLQYLVWWWLSAAGTLGPRMNGPLYTLNFGIDHVSPVAYALFAFTLGTFLGAVFRRSLVAMTAGLAAFVVVRFALSGVAYRLVPVQRRESGAGENADLRADGVVLDSGWLDAAGRPVPSDKAVALADACKLTPAGTLNTTEGYLACTSDAGLVKRYASVIPESSAPLAHLYDFAIFGGLAVLLLAATAWALRRQS</sequence>
<organism evidence="2 3">
    <name type="scientific">Lentzea albida</name>
    <dbReference type="NCBI Taxonomy" id="65499"/>
    <lineage>
        <taxon>Bacteria</taxon>
        <taxon>Bacillati</taxon>
        <taxon>Actinomycetota</taxon>
        <taxon>Actinomycetes</taxon>
        <taxon>Pseudonocardiales</taxon>
        <taxon>Pseudonocardiaceae</taxon>
        <taxon>Lentzea</taxon>
    </lineage>
</organism>
<accession>A0A1H9WI91</accession>
<dbReference type="GO" id="GO:0005886">
    <property type="term" value="C:plasma membrane"/>
    <property type="evidence" value="ECO:0007669"/>
    <property type="project" value="UniProtKB-SubCell"/>
</dbReference>
<dbReference type="AlphaFoldDB" id="A0A1H9WI91"/>
<proteinExistence type="predicted"/>
<reference evidence="3" key="1">
    <citation type="submission" date="2016-10" db="EMBL/GenBank/DDBJ databases">
        <authorList>
            <person name="Varghese N."/>
            <person name="Submissions S."/>
        </authorList>
    </citation>
    <scope>NUCLEOTIDE SEQUENCE [LARGE SCALE GENOMIC DNA]</scope>
    <source>
        <strain evidence="3">DSM 44437</strain>
    </source>
</reference>
<evidence type="ECO:0000313" key="3">
    <source>
        <dbReference type="Proteomes" id="UP000199503"/>
    </source>
</evidence>
<dbReference type="Proteomes" id="UP000199503">
    <property type="component" value="Unassembled WGS sequence"/>
</dbReference>
<feature type="transmembrane region" description="Helical" evidence="1">
    <location>
        <begin position="164"/>
        <end position="185"/>
    </location>
</feature>
<dbReference type="Pfam" id="PF12679">
    <property type="entry name" value="ABC2_membrane_2"/>
    <property type="match status" value="1"/>
</dbReference>
<protein>
    <submittedName>
        <fullName evidence="2">ABC-2 family transporter protein</fullName>
    </submittedName>
</protein>
<feature type="transmembrane region" description="Helical" evidence="1">
    <location>
        <begin position="75"/>
        <end position="96"/>
    </location>
</feature>
<keyword evidence="3" id="KW-1185">Reference proteome</keyword>
<keyword evidence="1" id="KW-0472">Membrane</keyword>
<feature type="transmembrane region" description="Helical" evidence="1">
    <location>
        <begin position="192"/>
        <end position="214"/>
    </location>
</feature>
<feature type="transmembrane region" description="Helical" evidence="1">
    <location>
        <begin position="122"/>
        <end position="144"/>
    </location>
</feature>
<dbReference type="RefSeq" id="WP_089925307.1">
    <property type="nucleotide sequence ID" value="NZ_FOFV01000022.1"/>
</dbReference>
<evidence type="ECO:0000313" key="2">
    <source>
        <dbReference type="EMBL" id="SES33610.1"/>
    </source>
</evidence>
<feature type="transmembrane region" description="Helical" evidence="1">
    <location>
        <begin position="307"/>
        <end position="325"/>
    </location>
</feature>
<dbReference type="STRING" id="65499.SAMN04488000_122133"/>
<feature type="transmembrane region" description="Helical" evidence="1">
    <location>
        <begin position="12"/>
        <end position="30"/>
    </location>
</feature>
<dbReference type="EMBL" id="FOFV01000022">
    <property type="protein sequence ID" value="SES33610.1"/>
    <property type="molecule type" value="Genomic_DNA"/>
</dbReference>
<evidence type="ECO:0000256" key="1">
    <source>
        <dbReference type="SAM" id="Phobius"/>
    </source>
</evidence>
<dbReference type="GO" id="GO:0140359">
    <property type="term" value="F:ABC-type transporter activity"/>
    <property type="evidence" value="ECO:0007669"/>
    <property type="project" value="InterPro"/>
</dbReference>